<evidence type="ECO:0000313" key="1">
    <source>
        <dbReference type="EMBL" id="CDQ45302.1"/>
    </source>
</evidence>
<dbReference type="RefSeq" id="WP_030133231.1">
    <property type="nucleotide sequence ID" value="NZ_FMZG01000001.1"/>
</dbReference>
<dbReference type="Proteomes" id="UP000028864">
    <property type="component" value="Unassembled WGS sequence"/>
</dbReference>
<accession>A0AAV2WN10</accession>
<gene>
    <name evidence="1" type="ORF">BN1047_03196</name>
</gene>
<sequence length="130" mass="13868">MPGTERDDTATILAGVLDEWKAGIDTHDPDRTAAVFTEDTIFQGLKPYSVGRDGVHAYYAGQPAGLTVGYSFLQTRRLAATVVSGYLRADFAFADGTGVSLNLGVVLTHTAEGWRIAQYQVSAVTDSAPE</sequence>
<dbReference type="AlphaFoldDB" id="A0AAV2WN10"/>
<dbReference type="Gene3D" id="3.10.450.50">
    <property type="match status" value="1"/>
</dbReference>
<evidence type="ECO:0000313" key="2">
    <source>
        <dbReference type="Proteomes" id="UP000028864"/>
    </source>
</evidence>
<dbReference type="SUPFAM" id="SSF54427">
    <property type="entry name" value="NTF2-like"/>
    <property type="match status" value="1"/>
</dbReference>
<protein>
    <recommendedName>
        <fullName evidence="3">SnoaL-like domain-containing protein</fullName>
    </recommendedName>
</protein>
<reference evidence="1" key="2">
    <citation type="submission" date="2015-09" db="EMBL/GenBank/DDBJ databases">
        <title>Draft genome sequence of Mycobacterium neoaurum DSM 44074.</title>
        <authorList>
            <person name="Croce O."/>
            <person name="Robert C."/>
            <person name="Raoult D."/>
            <person name="Drancourt M."/>
        </authorList>
    </citation>
    <scope>NUCLEOTIDE SEQUENCE</scope>
    <source>
        <strain evidence="1">DSM 44074</strain>
    </source>
</reference>
<proteinExistence type="predicted"/>
<name>A0AAV2WN10_MYCNE</name>
<organism evidence="1 2">
    <name type="scientific">Mycolicibacterium neoaurum</name>
    <name type="common">Mycobacterium neoaurum</name>
    <dbReference type="NCBI Taxonomy" id="1795"/>
    <lineage>
        <taxon>Bacteria</taxon>
        <taxon>Bacillati</taxon>
        <taxon>Actinomycetota</taxon>
        <taxon>Actinomycetes</taxon>
        <taxon>Mycobacteriales</taxon>
        <taxon>Mycobacteriaceae</taxon>
        <taxon>Mycolicibacterium</taxon>
    </lineage>
</organism>
<dbReference type="InterPro" id="IPR032710">
    <property type="entry name" value="NTF2-like_dom_sf"/>
</dbReference>
<evidence type="ECO:0008006" key="3">
    <source>
        <dbReference type="Google" id="ProtNLM"/>
    </source>
</evidence>
<dbReference type="EMBL" id="LK021339">
    <property type="protein sequence ID" value="CDQ45302.1"/>
    <property type="molecule type" value="Genomic_DNA"/>
</dbReference>
<reference evidence="1" key="1">
    <citation type="submission" date="2014-05" db="EMBL/GenBank/DDBJ databases">
        <authorList>
            <person name="Urmite Genomes"/>
        </authorList>
    </citation>
    <scope>NUCLEOTIDE SEQUENCE</scope>
    <source>
        <strain evidence="1">DSM 44074</strain>
    </source>
</reference>